<dbReference type="RefSeq" id="WP_252851500.1">
    <property type="nucleotide sequence ID" value="NZ_JAMXLR010000023.1"/>
</dbReference>
<dbReference type="Proteomes" id="UP001155241">
    <property type="component" value="Unassembled WGS sequence"/>
</dbReference>
<protein>
    <submittedName>
        <fullName evidence="1">Uncharacterized protein</fullName>
    </submittedName>
</protein>
<keyword evidence="2" id="KW-1185">Reference proteome</keyword>
<proteinExistence type="predicted"/>
<organism evidence="1 2">
    <name type="scientific">Aeoliella straminimaris</name>
    <dbReference type="NCBI Taxonomy" id="2954799"/>
    <lineage>
        <taxon>Bacteria</taxon>
        <taxon>Pseudomonadati</taxon>
        <taxon>Planctomycetota</taxon>
        <taxon>Planctomycetia</taxon>
        <taxon>Pirellulales</taxon>
        <taxon>Lacipirellulaceae</taxon>
        <taxon>Aeoliella</taxon>
    </lineage>
</organism>
<evidence type="ECO:0000313" key="2">
    <source>
        <dbReference type="Proteomes" id="UP001155241"/>
    </source>
</evidence>
<dbReference type="EMBL" id="JAMXLR010000023">
    <property type="protein sequence ID" value="MCO6043393.1"/>
    <property type="molecule type" value="Genomic_DNA"/>
</dbReference>
<accession>A0A9X2JGD1</accession>
<sequence>MKGRRNKKAAEAKLKTLLAESDLLATVDGAISVAGLGEEFLTDAREHLAPKTYDSYLYSRQMLIDEVGEQKTLTVNSAVHDYLVKISERDGVTHNEILEDVLSRAWRGSRHIGQGRGRGR</sequence>
<dbReference type="AlphaFoldDB" id="A0A9X2JGD1"/>
<name>A0A9X2JGD1_9BACT</name>
<gene>
    <name evidence="1" type="ORF">NG895_05690</name>
</gene>
<evidence type="ECO:0000313" key="1">
    <source>
        <dbReference type="EMBL" id="MCO6043393.1"/>
    </source>
</evidence>
<comment type="caution">
    <text evidence="1">The sequence shown here is derived from an EMBL/GenBank/DDBJ whole genome shotgun (WGS) entry which is preliminary data.</text>
</comment>
<reference evidence="1" key="1">
    <citation type="submission" date="2022-06" db="EMBL/GenBank/DDBJ databases">
        <title>Aeoliella straminimaris, a novel planctomycete from sediments.</title>
        <authorList>
            <person name="Vitorino I.R."/>
            <person name="Lage O.M."/>
        </authorList>
    </citation>
    <scope>NUCLEOTIDE SEQUENCE</scope>
    <source>
        <strain evidence="1">ICT_H6.2</strain>
    </source>
</reference>